<evidence type="ECO:0000256" key="4">
    <source>
        <dbReference type="ARBA" id="ARBA00022723"/>
    </source>
</evidence>
<organism evidence="12 13">
    <name type="scientific">Cystoisospora suis</name>
    <dbReference type="NCBI Taxonomy" id="483139"/>
    <lineage>
        <taxon>Eukaryota</taxon>
        <taxon>Sar</taxon>
        <taxon>Alveolata</taxon>
        <taxon>Apicomplexa</taxon>
        <taxon>Conoidasida</taxon>
        <taxon>Coccidia</taxon>
        <taxon>Eucoccidiorida</taxon>
        <taxon>Eimeriorina</taxon>
        <taxon>Sarcocystidae</taxon>
        <taxon>Cystoisospora</taxon>
    </lineage>
</organism>
<dbReference type="PANTHER" id="PTHR11473">
    <property type="entry name" value="AROMATIC AMINO ACID HYDROXYLASE"/>
    <property type="match status" value="1"/>
</dbReference>
<dbReference type="PRINTS" id="PR00372">
    <property type="entry name" value="FYWHYDRXLASE"/>
</dbReference>
<dbReference type="InterPro" id="IPR045865">
    <property type="entry name" value="ACT-like_dom_sf"/>
</dbReference>
<evidence type="ECO:0000256" key="5">
    <source>
        <dbReference type="ARBA" id="ARBA00023002"/>
    </source>
</evidence>
<dbReference type="EMBL" id="MIGC01000356">
    <property type="protein sequence ID" value="PHJ25250.1"/>
    <property type="molecule type" value="Genomic_DNA"/>
</dbReference>
<evidence type="ECO:0000256" key="2">
    <source>
        <dbReference type="ARBA" id="ARBA00009712"/>
    </source>
</evidence>
<evidence type="ECO:0000259" key="11">
    <source>
        <dbReference type="PROSITE" id="PS51671"/>
    </source>
</evidence>
<comment type="cofactor">
    <cofactor evidence="1 8">
        <name>Fe(2+)</name>
        <dbReference type="ChEBI" id="CHEBI:29033"/>
    </cofactor>
</comment>
<dbReference type="SUPFAM" id="SSF55021">
    <property type="entry name" value="ACT-like"/>
    <property type="match status" value="1"/>
</dbReference>
<name>A0A2C6KZA8_9APIC</name>
<feature type="domain" description="Biopterin-dependent aromatic amino acid hydroxylase family profile" evidence="10">
    <location>
        <begin position="244"/>
        <end position="581"/>
    </location>
</feature>
<reference evidence="12 13" key="1">
    <citation type="journal article" date="2017" name="Int. J. Parasitol.">
        <title>The genome of the protozoan parasite Cystoisospora suis and a reverse vaccinology approach to identify vaccine candidates.</title>
        <authorList>
            <person name="Palmieri N."/>
            <person name="Shrestha A."/>
            <person name="Ruttkowski B."/>
            <person name="Beck T."/>
            <person name="Vogl C."/>
            <person name="Tomley F."/>
            <person name="Blake D.P."/>
            <person name="Joachim A."/>
        </authorList>
    </citation>
    <scope>NUCLEOTIDE SEQUENCE [LARGE SCALE GENOMIC DNA]</scope>
    <source>
        <strain evidence="12 13">Wien I</strain>
    </source>
</reference>
<dbReference type="InterPro" id="IPR002912">
    <property type="entry name" value="ACT_dom"/>
</dbReference>
<gene>
    <name evidence="12" type="ORF">CSUI_000899</name>
</gene>
<keyword evidence="6 8" id="KW-0408">Iron</keyword>
<dbReference type="PROSITE" id="PS51410">
    <property type="entry name" value="BH4_AAA_HYDROXYL_2"/>
    <property type="match status" value="1"/>
</dbReference>
<dbReference type="InterPro" id="IPR036329">
    <property type="entry name" value="Aro-AA_hydroxylase_C_sf"/>
</dbReference>
<proteinExistence type="inferred from homology"/>
<dbReference type="VEuPathDB" id="ToxoDB:CSUI_000899"/>
<protein>
    <recommendedName>
        <fullName evidence="3">phenylalanine 4-monooxygenase</fullName>
        <ecNumber evidence="3">1.14.16.1</ecNumber>
    </recommendedName>
</protein>
<evidence type="ECO:0000256" key="1">
    <source>
        <dbReference type="ARBA" id="ARBA00001954"/>
    </source>
</evidence>
<evidence type="ECO:0000256" key="9">
    <source>
        <dbReference type="SAM" id="MobiDB-lite"/>
    </source>
</evidence>
<dbReference type="Pfam" id="PF00351">
    <property type="entry name" value="Biopterin_H"/>
    <property type="match status" value="1"/>
</dbReference>
<dbReference type="GeneID" id="94424317"/>
<dbReference type="Gene3D" id="1.10.800.10">
    <property type="entry name" value="Aromatic amino acid hydroxylase"/>
    <property type="match status" value="1"/>
</dbReference>
<feature type="region of interest" description="Disordered" evidence="9">
    <location>
        <begin position="114"/>
        <end position="151"/>
    </location>
</feature>
<dbReference type="GO" id="GO:0016787">
    <property type="term" value="F:hydrolase activity"/>
    <property type="evidence" value="ECO:0007669"/>
    <property type="project" value="UniProtKB-KW"/>
</dbReference>
<feature type="binding site" evidence="8">
    <location>
        <position position="468"/>
    </location>
    <ligand>
        <name>Fe cation</name>
        <dbReference type="ChEBI" id="CHEBI:24875"/>
    </ligand>
</feature>
<keyword evidence="5" id="KW-0560">Oxidoreductase</keyword>
<evidence type="ECO:0000259" key="10">
    <source>
        <dbReference type="PROSITE" id="PS51410"/>
    </source>
</evidence>
<dbReference type="SUPFAM" id="SSF56534">
    <property type="entry name" value="Aromatic aminoacid monoxygenases, catalytic and oligomerization domains"/>
    <property type="match status" value="1"/>
</dbReference>
<dbReference type="InterPro" id="IPR036951">
    <property type="entry name" value="ArAA_hydroxylase_sf"/>
</dbReference>
<dbReference type="OrthoDB" id="332219at2759"/>
<dbReference type="RefSeq" id="XP_067926922.1">
    <property type="nucleotide sequence ID" value="XM_068061106.1"/>
</dbReference>
<keyword evidence="4 8" id="KW-0479">Metal-binding</keyword>
<dbReference type="GO" id="GO:0004505">
    <property type="term" value="F:phenylalanine 4-monooxygenase activity"/>
    <property type="evidence" value="ECO:0007669"/>
    <property type="project" value="UniProtKB-EC"/>
</dbReference>
<evidence type="ECO:0000256" key="8">
    <source>
        <dbReference type="PIRSR" id="PIRSR601273-2"/>
    </source>
</evidence>
<evidence type="ECO:0000256" key="6">
    <source>
        <dbReference type="ARBA" id="ARBA00023004"/>
    </source>
</evidence>
<dbReference type="EC" id="1.14.16.1" evidence="3"/>
<feature type="domain" description="ACT" evidence="11">
    <location>
        <begin position="178"/>
        <end position="258"/>
    </location>
</feature>
<evidence type="ECO:0000313" key="12">
    <source>
        <dbReference type="EMBL" id="PHJ25250.1"/>
    </source>
</evidence>
<dbReference type="Proteomes" id="UP000221165">
    <property type="component" value="Unassembled WGS sequence"/>
</dbReference>
<evidence type="ECO:0000313" key="13">
    <source>
        <dbReference type="Proteomes" id="UP000221165"/>
    </source>
</evidence>
<dbReference type="PROSITE" id="PS51671">
    <property type="entry name" value="ACT"/>
    <property type="match status" value="1"/>
</dbReference>
<sequence>MASFFLPAREMGSSALFQRPVLAWSSLVGSRSFPPAVSTFGRETYPLSLIGQQRFLFRDSTPSASPKHRWPALNSRRVLLPPSYTVQGPREKYRACSAAFGSTWCVMGGRAANSSPDGTSDAGLDETRETVNGRDSGEEAGRALDSSDESSVVSADIEGRSQFSGRAHVLRDGIPISTVSCEIEDRVGALCELLTMFTAYKLNITDIASTPNPLDMRKMTFAISFEGDWEAERVQQLVHKLQSHCAMVSRGRPPNVPWFPRCPEDLDKIASQTLDAGKDLEADHPGFHDPVYRSRREEIARMANDHRAGQPVGLVSYTPEEVSTWKQVWNTLTELYPTRACDEFNHVLSELREAGLYGPDRLPQVAEVNEYIKSKTGFTLRPVAGLLAARDFMNALAFRVFFSTQYIRHHSAPLYTPEPDVIHELLGHAPLLANPDFADFSQLLGIASLGCSEEDSLKLQRCYWFSVEFGLLLEAKKRSGLTAYGAGLLSSPGELQHATSPTNSRLRVHRWRPEEAARQQFPITTFQPVLYAADSLEDVRDKLLTYIQNHIHKPFSTRYDSEKGTIQVTTDVRSMPLSMQF</sequence>
<accession>A0A2C6KZA8</accession>
<keyword evidence="7" id="KW-0503">Monooxygenase</keyword>
<keyword evidence="12" id="KW-0378">Hydrolase</keyword>
<dbReference type="AlphaFoldDB" id="A0A2C6KZA8"/>
<evidence type="ECO:0000256" key="3">
    <source>
        <dbReference type="ARBA" id="ARBA00011995"/>
    </source>
</evidence>
<keyword evidence="13" id="KW-1185">Reference proteome</keyword>
<dbReference type="InterPro" id="IPR019774">
    <property type="entry name" value="Aromatic-AA_hydroxylase_C"/>
</dbReference>
<evidence type="ECO:0000256" key="7">
    <source>
        <dbReference type="ARBA" id="ARBA00023033"/>
    </source>
</evidence>
<feature type="binding site" evidence="8">
    <location>
        <position position="428"/>
    </location>
    <ligand>
        <name>Fe cation</name>
        <dbReference type="ChEBI" id="CHEBI:24875"/>
    </ligand>
</feature>
<comment type="caution">
    <text evidence="12">The sequence shown here is derived from an EMBL/GenBank/DDBJ whole genome shotgun (WGS) entry which is preliminary data.</text>
</comment>
<dbReference type="InterPro" id="IPR001273">
    <property type="entry name" value="ArAA_hydroxylase"/>
</dbReference>
<dbReference type="PANTHER" id="PTHR11473:SF24">
    <property type="entry name" value="PHENYLALANINE-4-HYDROXYLASE"/>
    <property type="match status" value="1"/>
</dbReference>
<feature type="compositionally biased region" description="Basic and acidic residues" evidence="9">
    <location>
        <begin position="125"/>
        <end position="142"/>
    </location>
</feature>
<dbReference type="GO" id="GO:0005506">
    <property type="term" value="F:iron ion binding"/>
    <property type="evidence" value="ECO:0007669"/>
    <property type="project" value="InterPro"/>
</dbReference>
<comment type="similarity">
    <text evidence="2">Belongs to the biopterin-dependent aromatic amino acid hydroxylase family.</text>
</comment>
<feature type="binding site" evidence="8">
    <location>
        <position position="423"/>
    </location>
    <ligand>
        <name>Fe cation</name>
        <dbReference type="ChEBI" id="CHEBI:24875"/>
    </ligand>
</feature>